<dbReference type="EMBL" id="CAJVQB010019481">
    <property type="protein sequence ID" value="CAG8791281.1"/>
    <property type="molecule type" value="Genomic_DNA"/>
</dbReference>
<gene>
    <name evidence="2" type="ORF">GMARGA_LOCUS21276</name>
</gene>
<sequence length="137" mass="15482">VQSKITGKCDRSIGKKCRIHSFLHCYDPFALVANATKFSRSNKFSRFDKSEKSDKSNLFAFLTDETDLNAFINKAMDDGDINFVNYKEFTSIEKIGEGGFNSVYKSEWKKGGLTVALKSLKDINIDGMTVKKSEREV</sequence>
<dbReference type="Gene3D" id="3.30.200.20">
    <property type="entry name" value="Phosphorylase Kinase, domain 1"/>
    <property type="match status" value="1"/>
</dbReference>
<dbReference type="Proteomes" id="UP000789901">
    <property type="component" value="Unassembled WGS sequence"/>
</dbReference>
<proteinExistence type="predicted"/>
<comment type="caution">
    <text evidence="2">The sequence shown here is derived from an EMBL/GenBank/DDBJ whole genome shotgun (WGS) entry which is preliminary data.</text>
</comment>
<keyword evidence="3" id="KW-1185">Reference proteome</keyword>
<accession>A0ABN7VPZ1</accession>
<organism evidence="2 3">
    <name type="scientific">Gigaspora margarita</name>
    <dbReference type="NCBI Taxonomy" id="4874"/>
    <lineage>
        <taxon>Eukaryota</taxon>
        <taxon>Fungi</taxon>
        <taxon>Fungi incertae sedis</taxon>
        <taxon>Mucoromycota</taxon>
        <taxon>Glomeromycotina</taxon>
        <taxon>Glomeromycetes</taxon>
        <taxon>Diversisporales</taxon>
        <taxon>Gigasporaceae</taxon>
        <taxon>Gigaspora</taxon>
    </lineage>
</organism>
<dbReference type="PROSITE" id="PS50011">
    <property type="entry name" value="PROTEIN_KINASE_DOM"/>
    <property type="match status" value="1"/>
</dbReference>
<evidence type="ECO:0000259" key="1">
    <source>
        <dbReference type="PROSITE" id="PS50011"/>
    </source>
</evidence>
<feature type="domain" description="Protein kinase" evidence="1">
    <location>
        <begin position="89"/>
        <end position="137"/>
    </location>
</feature>
<evidence type="ECO:0000313" key="2">
    <source>
        <dbReference type="EMBL" id="CAG8791281.1"/>
    </source>
</evidence>
<protein>
    <submittedName>
        <fullName evidence="2">39457_t:CDS:1</fullName>
    </submittedName>
</protein>
<feature type="non-terminal residue" evidence="2">
    <location>
        <position position="1"/>
    </location>
</feature>
<reference evidence="2 3" key="1">
    <citation type="submission" date="2021-06" db="EMBL/GenBank/DDBJ databases">
        <authorList>
            <person name="Kallberg Y."/>
            <person name="Tangrot J."/>
            <person name="Rosling A."/>
        </authorList>
    </citation>
    <scope>NUCLEOTIDE SEQUENCE [LARGE SCALE GENOMIC DNA]</scope>
    <source>
        <strain evidence="2 3">120-4 pot B 10/14</strain>
    </source>
</reference>
<dbReference type="SUPFAM" id="SSF56112">
    <property type="entry name" value="Protein kinase-like (PK-like)"/>
    <property type="match status" value="1"/>
</dbReference>
<name>A0ABN7VPZ1_GIGMA</name>
<dbReference type="InterPro" id="IPR000719">
    <property type="entry name" value="Prot_kinase_dom"/>
</dbReference>
<evidence type="ECO:0000313" key="3">
    <source>
        <dbReference type="Proteomes" id="UP000789901"/>
    </source>
</evidence>
<dbReference type="InterPro" id="IPR011009">
    <property type="entry name" value="Kinase-like_dom_sf"/>
</dbReference>